<organism evidence="3 4">
    <name type="scientific">Alicyclobacillus dauci</name>
    <dbReference type="NCBI Taxonomy" id="1475485"/>
    <lineage>
        <taxon>Bacteria</taxon>
        <taxon>Bacillati</taxon>
        <taxon>Bacillota</taxon>
        <taxon>Bacilli</taxon>
        <taxon>Bacillales</taxon>
        <taxon>Alicyclobacillaceae</taxon>
        <taxon>Alicyclobacillus</taxon>
    </lineage>
</organism>
<dbReference type="InterPro" id="IPR050639">
    <property type="entry name" value="SSR_resolvase"/>
</dbReference>
<dbReference type="EMBL" id="CP104064">
    <property type="protein sequence ID" value="WAH38231.1"/>
    <property type="molecule type" value="Genomic_DNA"/>
</dbReference>
<feature type="coiled-coil region" evidence="1">
    <location>
        <begin position="255"/>
        <end position="282"/>
    </location>
</feature>
<name>A0ABY6Z7T5_9BACL</name>
<sequence length="333" mass="38755">MVRQGRYFGHTPPYGYDLKDGRLYINPIEAKVIRTMFDRYFAGDGVSRLVKFLNDPSNNMPRPRGSDEWSQKVVNACIKNPVYCGYVRYGNTGNKKYKNQETVMAKSDHEPIIDEFQWRRAQMLMEQRRIIGGRSGTGSYPLVGVLRCGNCGGPMIGHTVPAGKNGRINPYFGYLCNARRHKRVCTMKMWKRDVIEPAVISEIERIAHEMIQRAKMEPEPKDTQSERINIEAALFQLKQRRKKWMDAFDKEFISGEDLRDRLNEINQEEEQLRSLKQEETNAPQPISLDDLRDVRKTWDAANDQERKELIRSMVETAWVNEDGSVRVDLRMVF</sequence>
<evidence type="ECO:0000313" key="3">
    <source>
        <dbReference type="EMBL" id="WAH38231.1"/>
    </source>
</evidence>
<dbReference type="PANTHER" id="PTHR30461">
    <property type="entry name" value="DNA-INVERTASE FROM LAMBDOID PROPHAGE"/>
    <property type="match status" value="1"/>
</dbReference>
<reference evidence="3" key="1">
    <citation type="submission" date="2022-08" db="EMBL/GenBank/DDBJ databases">
        <title>Alicyclobacillus dauci DSM2870, complete genome.</title>
        <authorList>
            <person name="Wang Q."/>
            <person name="Cai R."/>
            <person name="Wang Z."/>
        </authorList>
    </citation>
    <scope>NUCLEOTIDE SEQUENCE</scope>
    <source>
        <strain evidence="3">DSM 28700</strain>
    </source>
</reference>
<evidence type="ECO:0000259" key="2">
    <source>
        <dbReference type="PROSITE" id="PS51737"/>
    </source>
</evidence>
<evidence type="ECO:0000256" key="1">
    <source>
        <dbReference type="SAM" id="Coils"/>
    </source>
</evidence>
<evidence type="ECO:0000313" key="4">
    <source>
        <dbReference type="Proteomes" id="UP001164803"/>
    </source>
</evidence>
<dbReference type="PROSITE" id="PS51737">
    <property type="entry name" value="RECOMBINASE_DNA_BIND"/>
    <property type="match status" value="1"/>
</dbReference>
<dbReference type="InterPro" id="IPR011109">
    <property type="entry name" value="DNA_bind_recombinase_dom"/>
</dbReference>
<dbReference type="Gene3D" id="3.90.1750.20">
    <property type="entry name" value="Putative Large Serine Recombinase, Chain B, Domain 2"/>
    <property type="match status" value="1"/>
</dbReference>
<dbReference type="RefSeq" id="WP_268045796.1">
    <property type="nucleotide sequence ID" value="NZ_CP104064.1"/>
</dbReference>
<keyword evidence="1" id="KW-0175">Coiled coil</keyword>
<dbReference type="Proteomes" id="UP001164803">
    <property type="component" value="Chromosome"/>
</dbReference>
<protein>
    <submittedName>
        <fullName evidence="3">Recombinase family protein</fullName>
    </submittedName>
</protein>
<feature type="domain" description="Recombinase" evidence="2">
    <location>
        <begin position="13"/>
        <end position="131"/>
    </location>
</feature>
<dbReference type="Pfam" id="PF13408">
    <property type="entry name" value="Zn_ribbon_recom"/>
    <property type="match status" value="1"/>
</dbReference>
<gene>
    <name evidence="3" type="ORF">NZD86_07050</name>
</gene>
<dbReference type="Pfam" id="PF07508">
    <property type="entry name" value="Recombinase"/>
    <property type="match status" value="1"/>
</dbReference>
<dbReference type="PANTHER" id="PTHR30461:SF23">
    <property type="entry name" value="DNA RECOMBINASE-RELATED"/>
    <property type="match status" value="1"/>
</dbReference>
<keyword evidence="4" id="KW-1185">Reference proteome</keyword>
<accession>A0ABY6Z7T5</accession>
<dbReference type="InterPro" id="IPR025827">
    <property type="entry name" value="Zn_ribbon_recom_dom"/>
</dbReference>
<proteinExistence type="predicted"/>
<dbReference type="InterPro" id="IPR038109">
    <property type="entry name" value="DNA_bind_recomb_sf"/>
</dbReference>